<dbReference type="EMBL" id="CP046322">
    <property type="protein sequence ID" value="QGS34508.1"/>
    <property type="molecule type" value="Genomic_DNA"/>
</dbReference>
<evidence type="ECO:0000313" key="7">
    <source>
        <dbReference type="Proteomes" id="UP000426857"/>
    </source>
</evidence>
<organism evidence="6 7">
    <name type="scientific">Corynebacterium xerosis</name>
    <dbReference type="NCBI Taxonomy" id="1725"/>
    <lineage>
        <taxon>Bacteria</taxon>
        <taxon>Bacillati</taxon>
        <taxon>Actinomycetota</taxon>
        <taxon>Actinomycetes</taxon>
        <taxon>Mycobacteriales</taxon>
        <taxon>Corynebacteriaceae</taxon>
        <taxon>Corynebacterium</taxon>
    </lineage>
</organism>
<dbReference type="AlphaFoldDB" id="A0A6B8TEW4"/>
<dbReference type="CDD" id="cd10028">
    <property type="entry name" value="UDG-F2_TDG_MUG"/>
    <property type="match status" value="1"/>
</dbReference>
<protein>
    <submittedName>
        <fullName evidence="6">Mismatch-specific DNA-glycosylase</fullName>
    </submittedName>
</protein>
<dbReference type="Pfam" id="PF03167">
    <property type="entry name" value="UDG"/>
    <property type="match status" value="1"/>
</dbReference>
<accession>A0A6B8TEW4</accession>
<feature type="region of interest" description="Disordered" evidence="4">
    <location>
        <begin position="1"/>
        <end position="60"/>
    </location>
</feature>
<dbReference type="GO" id="GO:0008263">
    <property type="term" value="F:pyrimidine-specific mismatch base pair DNA N-glycosylase activity"/>
    <property type="evidence" value="ECO:0007669"/>
    <property type="project" value="TreeGrafter"/>
</dbReference>
<sequence length="251" mass="26764">MGAAGRDPGDGRPFRPHGGAGHRCPPRSVRRRGPLRRRGTAPVSRRAGNERVGAGTPSSDLDDFRDAVIDDINVDACRLLIVGINPGLWTAKVGAPFARPGNRFWPALHAAGITSRLIDAREGLSDDDLRLLAEAGLGFTNVVARATARADELTTADIREGGRILDDKVARQRELRGGPEMVMVAGIGAFRTAFGAKTPGGGKVAVGKQEREIGGAETWVVPNPSGLNAHETVESLARAYREVWERLGWNG</sequence>
<proteinExistence type="predicted"/>
<feature type="domain" description="Uracil-DNA glycosylase-like" evidence="5">
    <location>
        <begin position="74"/>
        <end position="247"/>
    </location>
</feature>
<dbReference type="InterPro" id="IPR036895">
    <property type="entry name" value="Uracil-DNA_glycosylase-like_sf"/>
</dbReference>
<evidence type="ECO:0000256" key="2">
    <source>
        <dbReference type="ARBA" id="ARBA00022801"/>
    </source>
</evidence>
<keyword evidence="2" id="KW-0378">Hydrolase</keyword>
<dbReference type="PANTHER" id="PTHR12159">
    <property type="entry name" value="G/T AND G/U MISMATCH-SPECIFIC DNA GLYCOSYLASE"/>
    <property type="match status" value="1"/>
</dbReference>
<evidence type="ECO:0000256" key="3">
    <source>
        <dbReference type="ARBA" id="ARBA00023204"/>
    </source>
</evidence>
<dbReference type="InterPro" id="IPR005122">
    <property type="entry name" value="Uracil-DNA_glycosylase-like"/>
</dbReference>
<evidence type="ECO:0000256" key="4">
    <source>
        <dbReference type="SAM" id="MobiDB-lite"/>
    </source>
</evidence>
<dbReference type="KEGG" id="cxe:FOB82_05605"/>
<dbReference type="GO" id="GO:0004844">
    <property type="term" value="F:uracil DNA N-glycosylase activity"/>
    <property type="evidence" value="ECO:0007669"/>
    <property type="project" value="TreeGrafter"/>
</dbReference>
<dbReference type="SUPFAM" id="SSF52141">
    <property type="entry name" value="Uracil-DNA glycosylase-like"/>
    <property type="match status" value="1"/>
</dbReference>
<evidence type="ECO:0000256" key="1">
    <source>
        <dbReference type="ARBA" id="ARBA00022763"/>
    </source>
</evidence>
<dbReference type="InterPro" id="IPR015637">
    <property type="entry name" value="MUG/TDG"/>
</dbReference>
<reference evidence="6 7" key="1">
    <citation type="submission" date="2019-11" db="EMBL/GenBank/DDBJ databases">
        <title>FDA dAtabase for Regulatory Grade micrObial Sequences (FDA-ARGOS): Supporting development and validation of Infectious Disease Dx tests.</title>
        <authorList>
            <person name="Kerrigan L."/>
            <person name="Long C."/>
            <person name="Tallon L."/>
            <person name="Sadzewicz L."/>
            <person name="Vavikolanu K."/>
            <person name="Mehta A."/>
            <person name="Aluvathingal J."/>
            <person name="Nadendla S."/>
            <person name="Yan Y."/>
            <person name="Sichtig H."/>
        </authorList>
    </citation>
    <scope>NUCLEOTIDE SEQUENCE [LARGE SCALE GENOMIC DNA]</scope>
    <source>
        <strain evidence="6 7">FDAARGOS_674</strain>
    </source>
</reference>
<keyword evidence="3" id="KW-0234">DNA repair</keyword>
<dbReference type="PANTHER" id="PTHR12159:SF9">
    <property type="entry name" value="G_T MISMATCH-SPECIFIC THYMINE DNA GLYCOSYLASE"/>
    <property type="match status" value="1"/>
</dbReference>
<evidence type="ECO:0000259" key="5">
    <source>
        <dbReference type="Pfam" id="PF03167"/>
    </source>
</evidence>
<dbReference type="Gene3D" id="3.40.470.10">
    <property type="entry name" value="Uracil-DNA glycosylase-like domain"/>
    <property type="match status" value="1"/>
</dbReference>
<name>A0A6B8TEW4_9CORY</name>
<gene>
    <name evidence="6" type="ORF">FOB82_05605</name>
</gene>
<evidence type="ECO:0000313" key="6">
    <source>
        <dbReference type="EMBL" id="QGS34508.1"/>
    </source>
</evidence>
<dbReference type="GO" id="GO:0006285">
    <property type="term" value="P:base-excision repair, AP site formation"/>
    <property type="evidence" value="ECO:0007669"/>
    <property type="project" value="InterPro"/>
</dbReference>
<feature type="compositionally biased region" description="Basic residues" evidence="4">
    <location>
        <begin position="24"/>
        <end position="39"/>
    </location>
</feature>
<keyword evidence="1" id="KW-0227">DNA damage</keyword>
<dbReference type="Proteomes" id="UP000426857">
    <property type="component" value="Chromosome"/>
</dbReference>